<keyword evidence="1" id="KW-0732">Signal</keyword>
<protein>
    <recommendedName>
        <fullName evidence="4">Lipoprotein</fullName>
    </recommendedName>
</protein>
<reference evidence="2 3" key="1">
    <citation type="submission" date="2019-06" db="EMBL/GenBank/DDBJ databases">
        <authorList>
            <person name="Livingstone P."/>
            <person name="Whitworth D."/>
        </authorList>
    </citation>
    <scope>NUCLEOTIDE SEQUENCE [LARGE SCALE GENOMIC DNA]</scope>
    <source>
        <strain evidence="2 3">AM401</strain>
    </source>
</reference>
<evidence type="ECO:0000313" key="2">
    <source>
        <dbReference type="EMBL" id="TQF16953.1"/>
    </source>
</evidence>
<dbReference type="Proteomes" id="UP000315369">
    <property type="component" value="Unassembled WGS sequence"/>
</dbReference>
<accession>A0A540X6P9</accession>
<feature type="chain" id="PRO_5022181153" description="Lipoprotein" evidence="1">
    <location>
        <begin position="21"/>
        <end position="358"/>
    </location>
</feature>
<dbReference type="EMBL" id="VIFM01000015">
    <property type="protein sequence ID" value="TQF16953.1"/>
    <property type="molecule type" value="Genomic_DNA"/>
</dbReference>
<dbReference type="RefSeq" id="WP_141641427.1">
    <property type="nucleotide sequence ID" value="NZ_VIFM01000015.1"/>
</dbReference>
<proteinExistence type="predicted"/>
<comment type="caution">
    <text evidence="2">The sequence shown here is derived from an EMBL/GenBank/DDBJ whole genome shotgun (WGS) entry which is preliminary data.</text>
</comment>
<dbReference type="PROSITE" id="PS51257">
    <property type="entry name" value="PROKAR_LIPOPROTEIN"/>
    <property type="match status" value="1"/>
</dbReference>
<dbReference type="OrthoDB" id="5524160at2"/>
<evidence type="ECO:0008006" key="4">
    <source>
        <dbReference type="Google" id="ProtNLM"/>
    </source>
</evidence>
<evidence type="ECO:0000256" key="1">
    <source>
        <dbReference type="SAM" id="SignalP"/>
    </source>
</evidence>
<feature type="signal peptide" evidence="1">
    <location>
        <begin position="1"/>
        <end position="20"/>
    </location>
</feature>
<gene>
    <name evidence="2" type="ORF">FJV41_05920</name>
</gene>
<evidence type="ECO:0000313" key="3">
    <source>
        <dbReference type="Proteomes" id="UP000315369"/>
    </source>
</evidence>
<sequence length="358" mass="37773">MSKSWNVVMWSLAALWMACSGGLEDPTQPGGSGEMRLSVGGLIAQQFDSLVITVRPANVSQVLSYSTTTDTFVGTLVLPIGTQTLTAQGFVDDGAGNPVLVASGTASVDVVGGATVTVLLRVQDLTPPVPQPDIAPFIRSASITGTPRVNELIGLSVSALDLDGDALTYQWTSNCPTSVFTHPTSFYTQWGTRDAGPCRLQVAVTARGVTVTQSINLNVEGLTTPQTGEVDVEAEYIARPLVTAIHIQGTGLSARQFLRQDAVTRLPFVGPNRTFQVEFFVDYGNRHGTRTATLDSTCGTVVRGVDTCATSPAPTTCSVKYAWTTPALPSPTCLVTARARNGSLTDSFAIGTMVDWVP</sequence>
<name>A0A540X6P9_9BACT</name>
<organism evidence="2 3">
    <name type="scientific">Myxococcus llanfairpwllgwyngyllgogerychwyrndrobwllllantysiliogogogochensis</name>
    <dbReference type="NCBI Taxonomy" id="2590453"/>
    <lineage>
        <taxon>Bacteria</taxon>
        <taxon>Pseudomonadati</taxon>
        <taxon>Myxococcota</taxon>
        <taxon>Myxococcia</taxon>
        <taxon>Myxococcales</taxon>
        <taxon>Cystobacterineae</taxon>
        <taxon>Myxococcaceae</taxon>
        <taxon>Myxococcus</taxon>
    </lineage>
</organism>
<keyword evidence="3" id="KW-1185">Reference proteome</keyword>
<dbReference type="AlphaFoldDB" id="A0A540X6P9"/>